<dbReference type="Gene3D" id="3.50.50.60">
    <property type="entry name" value="FAD/NAD(P)-binding domain"/>
    <property type="match status" value="1"/>
</dbReference>
<dbReference type="GO" id="GO:0050660">
    <property type="term" value="F:flavin adenine dinucleotide binding"/>
    <property type="evidence" value="ECO:0007669"/>
    <property type="project" value="InterPro"/>
</dbReference>
<evidence type="ECO:0000259" key="7">
    <source>
        <dbReference type="PROSITE" id="PS00624"/>
    </source>
</evidence>
<keyword evidence="4 6" id="KW-0274">FAD</keyword>
<dbReference type="PANTHER" id="PTHR11552:SF147">
    <property type="entry name" value="CHOLINE DEHYDROGENASE, MITOCHONDRIAL"/>
    <property type="match status" value="1"/>
</dbReference>
<feature type="active site" description="Proton donor" evidence="5">
    <location>
        <position position="430"/>
    </location>
</feature>
<proteinExistence type="inferred from homology"/>
<evidence type="ECO:0000256" key="4">
    <source>
        <dbReference type="ARBA" id="ARBA00022827"/>
    </source>
</evidence>
<organism evidence="8 9">
    <name type="scientific">Clathrus columnatus</name>
    <dbReference type="NCBI Taxonomy" id="1419009"/>
    <lineage>
        <taxon>Eukaryota</taxon>
        <taxon>Fungi</taxon>
        <taxon>Dikarya</taxon>
        <taxon>Basidiomycota</taxon>
        <taxon>Agaricomycotina</taxon>
        <taxon>Agaricomycetes</taxon>
        <taxon>Phallomycetidae</taxon>
        <taxon>Phallales</taxon>
        <taxon>Clathraceae</taxon>
        <taxon>Clathrus</taxon>
    </lineage>
</organism>
<dbReference type="PIRSF" id="PIRSF000137">
    <property type="entry name" value="Alcohol_oxidase"/>
    <property type="match status" value="1"/>
</dbReference>
<dbReference type="Pfam" id="PF00732">
    <property type="entry name" value="GMC_oxred_N"/>
    <property type="match status" value="1"/>
</dbReference>
<accession>A0AAV5A0R5</accession>
<dbReference type="InterPro" id="IPR036188">
    <property type="entry name" value="FAD/NAD-bd_sf"/>
</dbReference>
<keyword evidence="9" id="KW-1185">Reference proteome</keyword>
<dbReference type="Pfam" id="PF05199">
    <property type="entry name" value="GMC_oxred_C"/>
    <property type="match status" value="1"/>
</dbReference>
<dbReference type="PANTHER" id="PTHR11552">
    <property type="entry name" value="GLUCOSE-METHANOL-CHOLINE GMC OXIDOREDUCTASE"/>
    <property type="match status" value="1"/>
</dbReference>
<evidence type="ECO:0000256" key="5">
    <source>
        <dbReference type="PIRSR" id="PIRSR000137-1"/>
    </source>
</evidence>
<feature type="domain" description="Glucose-methanol-choline oxidoreductase N-terminal" evidence="7">
    <location>
        <begin position="205"/>
        <end position="219"/>
    </location>
</feature>
<gene>
    <name evidence="8" type="ORF">Clacol_002050</name>
</gene>
<dbReference type="PROSITE" id="PS00624">
    <property type="entry name" value="GMC_OXRED_2"/>
    <property type="match status" value="1"/>
</dbReference>
<dbReference type="InterPro" id="IPR000172">
    <property type="entry name" value="GMC_OxRdtase_N"/>
</dbReference>
<evidence type="ECO:0000313" key="8">
    <source>
        <dbReference type="EMBL" id="GJJ07845.1"/>
    </source>
</evidence>
<protein>
    <recommendedName>
        <fullName evidence="7">Glucose-methanol-choline oxidoreductase N-terminal domain-containing protein</fullName>
    </recommendedName>
</protein>
<sequence length="497" mass="54019">MEERFLTLGVMFWEAVVVSELDIMFYTRGSEDDFNRWADVTGDSGWSWNSILPYFLKGSQNEKWTPPADHHDTTGEFNPVFHSTTGLTETSLPGFSLSIDSRVLQTTQVFPNEFPFNEDYNGGKPIGLGWVQSTIGNGTRSSSATSYLSTPFISRRNLDVVLNVRVTRVLQTQSNGTLSIRTIEVLNGSQRQNFTATKEVILSAGSIGTPGILLHSGIGDETVLKPLGISPVLNLPSVGRNLTDQPLSTIAWTSSSTDPFEPPILENNATLLSQSLQQWMTTRTGPLASQALNHVAWKRLDNTSILSQFGDPSAGPNTPHLEFIFTNGGGADFPSGHFVGGGFIVVTPTSRGSVTISSNNPLDAPTIDPAFLSTEFDILAFREALLTTVAFFSTQPWKDFILSPVQPFPNISDINSIDSLLKESAESSFHPVGTAAMSATNAQFGVVNPDLRVKNVEGLRIIDASIMPFITSAHTQAPVYAIAERGSDLIKAFWNVL</sequence>
<comment type="similarity">
    <text evidence="2">Belongs to the GMC oxidoreductase family.</text>
</comment>
<evidence type="ECO:0000256" key="2">
    <source>
        <dbReference type="ARBA" id="ARBA00010790"/>
    </source>
</evidence>
<dbReference type="AlphaFoldDB" id="A0AAV5A0R5"/>
<feature type="binding site" evidence="6">
    <location>
        <position position="166"/>
    </location>
    <ligand>
        <name>FAD</name>
        <dbReference type="ChEBI" id="CHEBI:57692"/>
    </ligand>
</feature>
<dbReference type="Proteomes" id="UP001050691">
    <property type="component" value="Unassembled WGS sequence"/>
</dbReference>
<evidence type="ECO:0000313" key="9">
    <source>
        <dbReference type="Proteomes" id="UP001050691"/>
    </source>
</evidence>
<comment type="caution">
    <text evidence="8">The sequence shown here is derived from an EMBL/GenBank/DDBJ whole genome shotgun (WGS) entry which is preliminary data.</text>
</comment>
<dbReference type="SUPFAM" id="SSF54373">
    <property type="entry name" value="FAD-linked reductases, C-terminal domain"/>
    <property type="match status" value="1"/>
</dbReference>
<evidence type="ECO:0000256" key="1">
    <source>
        <dbReference type="ARBA" id="ARBA00001974"/>
    </source>
</evidence>
<comment type="cofactor">
    <cofactor evidence="1 6">
        <name>FAD</name>
        <dbReference type="ChEBI" id="CHEBI:57692"/>
    </cofactor>
</comment>
<dbReference type="Gene3D" id="3.30.560.10">
    <property type="entry name" value="Glucose Oxidase, domain 3"/>
    <property type="match status" value="1"/>
</dbReference>
<dbReference type="InterPro" id="IPR012132">
    <property type="entry name" value="GMC_OxRdtase"/>
</dbReference>
<reference evidence="8" key="1">
    <citation type="submission" date="2021-10" db="EMBL/GenBank/DDBJ databases">
        <title>De novo Genome Assembly of Clathrus columnatus (Basidiomycota, Fungi) Using Illumina and Nanopore Sequence Data.</title>
        <authorList>
            <person name="Ogiso-Tanaka E."/>
            <person name="Itagaki H."/>
            <person name="Hosoya T."/>
            <person name="Hosaka K."/>
        </authorList>
    </citation>
    <scope>NUCLEOTIDE SEQUENCE</scope>
    <source>
        <strain evidence="8">MO-923</strain>
    </source>
</reference>
<keyword evidence="3" id="KW-0285">Flavoprotein</keyword>
<dbReference type="SUPFAM" id="SSF51905">
    <property type="entry name" value="FAD/NAD(P)-binding domain"/>
    <property type="match status" value="1"/>
</dbReference>
<dbReference type="EMBL" id="BPWL01000002">
    <property type="protein sequence ID" value="GJJ07845.1"/>
    <property type="molecule type" value="Genomic_DNA"/>
</dbReference>
<dbReference type="InterPro" id="IPR007867">
    <property type="entry name" value="GMC_OxRtase_C"/>
</dbReference>
<name>A0AAV5A0R5_9AGAM</name>
<evidence type="ECO:0000256" key="3">
    <source>
        <dbReference type="ARBA" id="ARBA00022630"/>
    </source>
</evidence>
<evidence type="ECO:0000256" key="6">
    <source>
        <dbReference type="PIRSR" id="PIRSR000137-2"/>
    </source>
</evidence>
<feature type="active site" description="Proton acceptor" evidence="5">
    <location>
        <position position="474"/>
    </location>
</feature>
<dbReference type="GO" id="GO:0016614">
    <property type="term" value="F:oxidoreductase activity, acting on CH-OH group of donors"/>
    <property type="evidence" value="ECO:0007669"/>
    <property type="project" value="InterPro"/>
</dbReference>